<accession>A0A8J4PLL8</accession>
<evidence type="ECO:0000313" key="3">
    <source>
        <dbReference type="Proteomes" id="UP000695562"/>
    </source>
</evidence>
<organism evidence="2 3">
    <name type="scientific">Polysphondylium violaceum</name>
    <dbReference type="NCBI Taxonomy" id="133409"/>
    <lineage>
        <taxon>Eukaryota</taxon>
        <taxon>Amoebozoa</taxon>
        <taxon>Evosea</taxon>
        <taxon>Eumycetozoa</taxon>
        <taxon>Dictyostelia</taxon>
        <taxon>Dictyosteliales</taxon>
        <taxon>Dictyosteliaceae</taxon>
        <taxon>Polysphondylium</taxon>
    </lineage>
</organism>
<keyword evidence="3" id="KW-1185">Reference proteome</keyword>
<proteinExistence type="predicted"/>
<dbReference type="AlphaFoldDB" id="A0A8J4PLL8"/>
<evidence type="ECO:0000313" key="2">
    <source>
        <dbReference type="EMBL" id="KAF2070197.1"/>
    </source>
</evidence>
<reference evidence="2" key="1">
    <citation type="submission" date="2020-01" db="EMBL/GenBank/DDBJ databases">
        <title>Development of genomics and gene disruption for Polysphondylium violaceum indicates a role for the polyketide synthase stlB in stalk morphogenesis.</title>
        <authorList>
            <person name="Narita B."/>
            <person name="Kawabe Y."/>
            <person name="Kin K."/>
            <person name="Saito T."/>
            <person name="Gibbs R."/>
            <person name="Kuspa A."/>
            <person name="Muzny D."/>
            <person name="Queller D."/>
            <person name="Richards S."/>
            <person name="Strassman J."/>
            <person name="Sucgang R."/>
            <person name="Worley K."/>
            <person name="Schaap P."/>
        </authorList>
    </citation>
    <scope>NUCLEOTIDE SEQUENCE</scope>
    <source>
        <strain evidence="2">QSvi11</strain>
    </source>
</reference>
<dbReference type="Proteomes" id="UP000695562">
    <property type="component" value="Unassembled WGS sequence"/>
</dbReference>
<dbReference type="EMBL" id="AJWJ01000527">
    <property type="protein sequence ID" value="KAF2070197.1"/>
    <property type="molecule type" value="Genomic_DNA"/>
</dbReference>
<evidence type="ECO:0000256" key="1">
    <source>
        <dbReference type="SAM" id="MobiDB-lite"/>
    </source>
</evidence>
<comment type="caution">
    <text evidence="2">The sequence shown here is derived from an EMBL/GenBank/DDBJ whole genome shotgun (WGS) entry which is preliminary data.</text>
</comment>
<gene>
    <name evidence="2" type="ORF">CYY_008487</name>
</gene>
<feature type="region of interest" description="Disordered" evidence="1">
    <location>
        <begin position="57"/>
        <end position="80"/>
    </location>
</feature>
<protein>
    <submittedName>
        <fullName evidence="2">Uncharacterized protein</fullName>
    </submittedName>
</protein>
<name>A0A8J4PLL8_9MYCE</name>
<sequence length="80" mass="9443">MNRKVYYLMTFSALAGSMYLLDRYLQGGYYEYIAYHKKKKFDENQAREYLARQRIERRQKEEEEAAAASLSSSSKGTDSH</sequence>
<dbReference type="OrthoDB" id="18288at2759"/>